<organism evidence="1 2">
    <name type="scientific">Actinacidiphila oryziradicis</name>
    <dbReference type="NCBI Taxonomy" id="2571141"/>
    <lineage>
        <taxon>Bacteria</taxon>
        <taxon>Bacillati</taxon>
        <taxon>Actinomycetota</taxon>
        <taxon>Actinomycetes</taxon>
        <taxon>Kitasatosporales</taxon>
        <taxon>Streptomycetaceae</taxon>
        <taxon>Actinacidiphila</taxon>
    </lineage>
</organism>
<evidence type="ECO:0000313" key="2">
    <source>
        <dbReference type="Proteomes" id="UP000305778"/>
    </source>
</evidence>
<gene>
    <name evidence="1" type="ORF">FCI23_45535</name>
</gene>
<dbReference type="AlphaFoldDB" id="A0A4U0RTS0"/>
<proteinExistence type="predicted"/>
<dbReference type="EMBL" id="SUMC01000104">
    <property type="protein sequence ID" value="TJZ99515.1"/>
    <property type="molecule type" value="Genomic_DNA"/>
</dbReference>
<name>A0A4U0RTS0_9ACTN</name>
<sequence length="83" mass="8605">MVGVVGPSARPRTAVVDAGAGLLLSAPLDEPLRGVLGAMATGDTARLPDSTLYRALASPVAAEGRMDTTRHARVVVERVLLDR</sequence>
<protein>
    <submittedName>
        <fullName evidence="1">Uncharacterized protein</fullName>
    </submittedName>
</protein>
<accession>A0A4U0RTS0</accession>
<keyword evidence="2" id="KW-1185">Reference proteome</keyword>
<evidence type="ECO:0000313" key="1">
    <source>
        <dbReference type="EMBL" id="TJZ99515.1"/>
    </source>
</evidence>
<reference evidence="1 2" key="1">
    <citation type="submission" date="2019-04" db="EMBL/GenBank/DDBJ databases">
        <title>Streptomyces oryziradicis sp. nov., a novel actinomycete isolated from rhizosphere soil of rice (Oryza sativa L.).</title>
        <authorList>
            <person name="Li C."/>
        </authorList>
    </citation>
    <scope>NUCLEOTIDE SEQUENCE [LARGE SCALE GENOMIC DNA]</scope>
    <source>
        <strain evidence="1 2">NEAU-C40</strain>
    </source>
</reference>
<dbReference type="RefSeq" id="WP_136729918.1">
    <property type="nucleotide sequence ID" value="NZ_SUMC01000104.1"/>
</dbReference>
<dbReference type="Proteomes" id="UP000305778">
    <property type="component" value="Unassembled WGS sequence"/>
</dbReference>
<comment type="caution">
    <text evidence="1">The sequence shown here is derived from an EMBL/GenBank/DDBJ whole genome shotgun (WGS) entry which is preliminary data.</text>
</comment>